<dbReference type="PANTHER" id="PTHR43333">
    <property type="entry name" value="2-HACID_DH_C DOMAIN-CONTAINING PROTEIN"/>
    <property type="match status" value="1"/>
</dbReference>
<keyword evidence="1" id="KW-0560">Oxidoreductase</keyword>
<dbReference type="PROSITE" id="PS00671">
    <property type="entry name" value="D_2_HYDROXYACID_DH_3"/>
    <property type="match status" value="1"/>
</dbReference>
<dbReference type="CDD" id="cd05300">
    <property type="entry name" value="2-Hacid_dh_1"/>
    <property type="match status" value="1"/>
</dbReference>
<evidence type="ECO:0000313" key="4">
    <source>
        <dbReference type="EMBL" id="MDO7883027.1"/>
    </source>
</evidence>
<name>A0ABT9BRG6_9MICO</name>
<dbReference type="RefSeq" id="WP_305003457.1">
    <property type="nucleotide sequence ID" value="NZ_JAUQUB010000003.1"/>
</dbReference>
<sequence length="336" mass="36226">MAPLTYLCTLPLPDSWFAELASRLPHVDIHRVEAGAPVDPELLARVDLLHTSAWFPAASLVPALRCVQLDTSGVDHVRVTDLWGTGIPIATLGGIAPVPMAEYAMMSILQLAHRGPLIAQYVEQRQWPSNAERLERLTPYPLPGSTVTIVGYGRIGREISRLATAFGMHVIGVSRSGAPAASDHKFDTGRLAHGEDRAEIVGRDGLTDALRRADFVVVVVPLTAETAGLIGPAELDLLKPGAFLVNIARGGIVDEAAALERLRDGRIGGIAVDVFDEEPLPADSVWWTEPGVVMTPHVAGLAPQYHAQTLDLVVENLRRLEDGRPLLNEVDRDAGY</sequence>
<comment type="caution">
    <text evidence="4">The sequence shown here is derived from an EMBL/GenBank/DDBJ whole genome shotgun (WGS) entry which is preliminary data.</text>
</comment>
<dbReference type="EMBL" id="JAUQUB010000003">
    <property type="protein sequence ID" value="MDO7883027.1"/>
    <property type="molecule type" value="Genomic_DNA"/>
</dbReference>
<dbReference type="InterPro" id="IPR029753">
    <property type="entry name" value="D-isomer_DH_CS"/>
</dbReference>
<dbReference type="SUPFAM" id="SSF51735">
    <property type="entry name" value="NAD(P)-binding Rossmann-fold domains"/>
    <property type="match status" value="1"/>
</dbReference>
<dbReference type="InterPro" id="IPR036291">
    <property type="entry name" value="NAD(P)-bd_dom_sf"/>
</dbReference>
<protein>
    <submittedName>
        <fullName evidence="4">D-2-hydroxyacid dehydrogenase</fullName>
    </submittedName>
</protein>
<dbReference type="InterPro" id="IPR006140">
    <property type="entry name" value="D-isomer_DH_NAD-bd"/>
</dbReference>
<keyword evidence="2" id="KW-0520">NAD</keyword>
<feature type="domain" description="D-isomer specific 2-hydroxyacid dehydrogenase NAD-binding" evidence="3">
    <location>
        <begin position="106"/>
        <end position="299"/>
    </location>
</feature>
<dbReference type="Pfam" id="PF02826">
    <property type="entry name" value="2-Hacid_dh_C"/>
    <property type="match status" value="1"/>
</dbReference>
<evidence type="ECO:0000259" key="3">
    <source>
        <dbReference type="Pfam" id="PF02826"/>
    </source>
</evidence>
<dbReference type="PANTHER" id="PTHR43333:SF1">
    <property type="entry name" value="D-ISOMER SPECIFIC 2-HYDROXYACID DEHYDROGENASE NAD-BINDING DOMAIN-CONTAINING PROTEIN"/>
    <property type="match status" value="1"/>
</dbReference>
<evidence type="ECO:0000313" key="5">
    <source>
        <dbReference type="Proteomes" id="UP001241072"/>
    </source>
</evidence>
<dbReference type="SUPFAM" id="SSF52283">
    <property type="entry name" value="Formate/glycerate dehydrogenase catalytic domain-like"/>
    <property type="match status" value="1"/>
</dbReference>
<proteinExistence type="predicted"/>
<dbReference type="Proteomes" id="UP001241072">
    <property type="component" value="Unassembled WGS sequence"/>
</dbReference>
<reference evidence="4 5" key="1">
    <citation type="submission" date="2023-07" db="EMBL/GenBank/DDBJ databases">
        <title>Protaetiibacter sp. nov WY-16 isolated from soil.</title>
        <authorList>
            <person name="Liu B."/>
            <person name="Wan Y."/>
        </authorList>
    </citation>
    <scope>NUCLEOTIDE SEQUENCE [LARGE SCALE GENOMIC DNA]</scope>
    <source>
        <strain evidence="4 5">WY-16</strain>
    </source>
</reference>
<organism evidence="4 5">
    <name type="scientific">Antiquaquibacter soli</name>
    <dbReference type="NCBI Taxonomy" id="3064523"/>
    <lineage>
        <taxon>Bacteria</taxon>
        <taxon>Bacillati</taxon>
        <taxon>Actinomycetota</taxon>
        <taxon>Actinomycetes</taxon>
        <taxon>Micrococcales</taxon>
        <taxon>Microbacteriaceae</taxon>
        <taxon>Antiquaquibacter</taxon>
    </lineage>
</organism>
<evidence type="ECO:0000256" key="2">
    <source>
        <dbReference type="ARBA" id="ARBA00023027"/>
    </source>
</evidence>
<evidence type="ECO:0000256" key="1">
    <source>
        <dbReference type="ARBA" id="ARBA00023002"/>
    </source>
</evidence>
<gene>
    <name evidence="4" type="ORF">Q5716_12385</name>
</gene>
<dbReference type="Gene3D" id="3.40.50.720">
    <property type="entry name" value="NAD(P)-binding Rossmann-like Domain"/>
    <property type="match status" value="2"/>
</dbReference>
<accession>A0ABT9BRG6</accession>
<keyword evidence="5" id="KW-1185">Reference proteome</keyword>